<dbReference type="PANTHER" id="PTHR40070">
    <property type="entry name" value="UPF0478 PROTEIN YTXG"/>
    <property type="match status" value="1"/>
</dbReference>
<proteinExistence type="predicted"/>
<dbReference type="EMBL" id="SRSD01000004">
    <property type="protein sequence ID" value="KAA0892168.1"/>
    <property type="molecule type" value="Genomic_DNA"/>
</dbReference>
<protein>
    <submittedName>
        <fullName evidence="2">DUF948 domain-containing protein</fullName>
    </submittedName>
</protein>
<dbReference type="AlphaFoldDB" id="A0A5A9XIP1"/>
<keyword evidence="1" id="KW-0472">Membrane</keyword>
<evidence type="ECO:0000313" key="3">
    <source>
        <dbReference type="Proteomes" id="UP000324298"/>
    </source>
</evidence>
<dbReference type="Pfam" id="PF06103">
    <property type="entry name" value="DUF948"/>
    <property type="match status" value="1"/>
</dbReference>
<dbReference type="OrthoDB" id="5396830at2"/>
<dbReference type="RefSeq" id="WP_149307105.1">
    <property type="nucleotide sequence ID" value="NZ_SRSD01000004.1"/>
</dbReference>
<accession>A0A5A9XIP1</accession>
<reference evidence="2 3" key="1">
    <citation type="submission" date="2019-04" db="EMBL/GenBank/DDBJ databases">
        <title>Geobacter ruber sp. nov., ferric-reducing bacteria isolated from paddy soil.</title>
        <authorList>
            <person name="Xu Z."/>
            <person name="Masuda Y."/>
            <person name="Itoh H."/>
            <person name="Senoo K."/>
        </authorList>
    </citation>
    <scope>NUCLEOTIDE SEQUENCE [LARGE SCALE GENOMIC DNA]</scope>
    <source>
        <strain evidence="2 3">Red88</strain>
    </source>
</reference>
<evidence type="ECO:0000256" key="1">
    <source>
        <dbReference type="SAM" id="Phobius"/>
    </source>
</evidence>
<dbReference type="InterPro" id="IPR009293">
    <property type="entry name" value="UPF0478"/>
</dbReference>
<dbReference type="PANTHER" id="PTHR40070:SF1">
    <property type="entry name" value="UPF0478 PROTEIN YTXG"/>
    <property type="match status" value="1"/>
</dbReference>
<sequence length="131" mass="13819">MTLTGIVLIIISAALCIMVLAFIPTLLAVKRAAISLGALSEMVHTELKPALQELTAALTELRAVGGDVAEHADDVKRFMTALGETGDNLNTINRSVGMVAGVLNATSTWVVGAKVAGKYLLERYLKKRGGK</sequence>
<comment type="caution">
    <text evidence="2">The sequence shown here is derived from an EMBL/GenBank/DDBJ whole genome shotgun (WGS) entry which is preliminary data.</text>
</comment>
<evidence type="ECO:0000313" key="2">
    <source>
        <dbReference type="EMBL" id="KAA0892168.1"/>
    </source>
</evidence>
<name>A0A5A9XIP1_9BACT</name>
<feature type="transmembrane region" description="Helical" evidence="1">
    <location>
        <begin position="6"/>
        <end position="29"/>
    </location>
</feature>
<organism evidence="2 3">
    <name type="scientific">Oryzomonas rubra</name>
    <dbReference type="NCBI Taxonomy" id="2509454"/>
    <lineage>
        <taxon>Bacteria</taxon>
        <taxon>Pseudomonadati</taxon>
        <taxon>Thermodesulfobacteriota</taxon>
        <taxon>Desulfuromonadia</taxon>
        <taxon>Geobacterales</taxon>
        <taxon>Geobacteraceae</taxon>
        <taxon>Oryzomonas</taxon>
    </lineage>
</organism>
<gene>
    <name evidence="2" type="ORF">ET418_08175</name>
</gene>
<keyword evidence="1" id="KW-0812">Transmembrane</keyword>
<keyword evidence="1" id="KW-1133">Transmembrane helix</keyword>
<keyword evidence="3" id="KW-1185">Reference proteome</keyword>
<dbReference type="Proteomes" id="UP000324298">
    <property type="component" value="Unassembled WGS sequence"/>
</dbReference>